<keyword evidence="3" id="KW-1185">Reference proteome</keyword>
<reference evidence="2 3" key="1">
    <citation type="submission" date="2021-01" db="EMBL/GenBank/DDBJ databases">
        <title>Genomic Encyclopedia of Type Strains, Phase IV (KMG-IV): sequencing the most valuable type-strain genomes for metagenomic binning, comparative biology and taxonomic classification.</title>
        <authorList>
            <person name="Goeker M."/>
        </authorList>
    </citation>
    <scope>NUCLEOTIDE SEQUENCE [LARGE SCALE GENOMIC DNA]</scope>
    <source>
        <strain evidence="2 3">DSM 25540</strain>
    </source>
</reference>
<sequence length="54" mass="6197">MNKTSSSLLVAGIGTVGAAIYMMNTHDRSHKRWMNKMKKNKHVKMLKKAYKNAF</sequence>
<dbReference type="InterPro" id="IPR025029">
    <property type="entry name" value="DUF3918"/>
</dbReference>
<evidence type="ECO:0000313" key="2">
    <source>
        <dbReference type="EMBL" id="MBM7633902.1"/>
    </source>
</evidence>
<dbReference type="RefSeq" id="WP_152549813.1">
    <property type="nucleotide sequence ID" value="NZ_JAFBEC010000008.1"/>
</dbReference>
<evidence type="ECO:0000313" key="3">
    <source>
        <dbReference type="Proteomes" id="UP000741863"/>
    </source>
</evidence>
<dbReference type="EMBL" id="JAFBEC010000008">
    <property type="protein sequence ID" value="MBM7633902.1"/>
    <property type="molecule type" value="Genomic_DNA"/>
</dbReference>
<keyword evidence="2" id="KW-0969">Cilium</keyword>
<keyword evidence="1" id="KW-1133">Transmembrane helix</keyword>
<dbReference type="Pfam" id="PF13056">
    <property type="entry name" value="DUF3918"/>
    <property type="match status" value="1"/>
</dbReference>
<keyword evidence="1" id="KW-0812">Transmembrane</keyword>
<keyword evidence="2" id="KW-0282">Flagellum</keyword>
<evidence type="ECO:0000256" key="1">
    <source>
        <dbReference type="SAM" id="Phobius"/>
    </source>
</evidence>
<keyword evidence="1" id="KW-0472">Membrane</keyword>
<proteinExistence type="predicted"/>
<dbReference type="Proteomes" id="UP000741863">
    <property type="component" value="Unassembled WGS sequence"/>
</dbReference>
<organism evidence="2 3">
    <name type="scientific">Geomicrobium sediminis</name>
    <dbReference type="NCBI Taxonomy" id="1347788"/>
    <lineage>
        <taxon>Bacteria</taxon>
        <taxon>Bacillati</taxon>
        <taxon>Bacillota</taxon>
        <taxon>Bacilli</taxon>
        <taxon>Bacillales</taxon>
        <taxon>Geomicrobium</taxon>
    </lineage>
</organism>
<gene>
    <name evidence="2" type="ORF">JOD17_002998</name>
</gene>
<protein>
    <submittedName>
        <fullName evidence="2">Flagellar biosynthesis chaperone FliJ</fullName>
    </submittedName>
</protein>
<comment type="caution">
    <text evidence="2">The sequence shown here is derived from an EMBL/GenBank/DDBJ whole genome shotgun (WGS) entry which is preliminary data.</text>
</comment>
<keyword evidence="2" id="KW-0966">Cell projection</keyword>
<feature type="transmembrane region" description="Helical" evidence="1">
    <location>
        <begin position="6"/>
        <end position="24"/>
    </location>
</feature>
<name>A0ABS2PF36_9BACL</name>
<accession>A0ABS2PF36</accession>